<evidence type="ECO:0000313" key="3">
    <source>
        <dbReference type="Proteomes" id="UP000590412"/>
    </source>
</evidence>
<feature type="transmembrane region" description="Helical" evidence="1">
    <location>
        <begin position="55"/>
        <end position="77"/>
    </location>
</feature>
<gene>
    <name evidence="2" type="ORF">FOB60_005646</name>
</gene>
<evidence type="ECO:0000313" key="2">
    <source>
        <dbReference type="EMBL" id="KAF6042892.1"/>
    </source>
</evidence>
<dbReference type="EMBL" id="JABWAB010000013">
    <property type="protein sequence ID" value="KAF6042892.1"/>
    <property type="molecule type" value="Genomic_DNA"/>
</dbReference>
<organism evidence="2 3">
    <name type="scientific">Candida parapsilosis</name>
    <name type="common">Yeast</name>
    <dbReference type="NCBI Taxonomy" id="5480"/>
    <lineage>
        <taxon>Eukaryota</taxon>
        <taxon>Fungi</taxon>
        <taxon>Dikarya</taxon>
        <taxon>Ascomycota</taxon>
        <taxon>Saccharomycotina</taxon>
        <taxon>Pichiomycetes</taxon>
        <taxon>Debaryomycetaceae</taxon>
        <taxon>Candida/Lodderomyces clade</taxon>
        <taxon>Candida</taxon>
    </lineage>
</organism>
<dbReference type="AlphaFoldDB" id="A0A8X7NHT0"/>
<dbReference type="OrthoDB" id="4025427at2759"/>
<protein>
    <submittedName>
        <fullName evidence="2">Putative integral membrane protein</fullName>
    </submittedName>
</protein>
<proteinExistence type="predicted"/>
<comment type="caution">
    <text evidence="2">The sequence shown here is derived from an EMBL/GenBank/DDBJ whole genome shotgun (WGS) entry which is preliminary data.</text>
</comment>
<keyword evidence="1" id="KW-0472">Membrane</keyword>
<feature type="transmembrane region" description="Helical" evidence="1">
    <location>
        <begin position="89"/>
        <end position="110"/>
    </location>
</feature>
<keyword evidence="1" id="KW-0812">Transmembrane</keyword>
<accession>A0A8X7NHT0</accession>
<feature type="transmembrane region" description="Helical" evidence="1">
    <location>
        <begin position="23"/>
        <end position="43"/>
    </location>
</feature>
<dbReference type="Proteomes" id="UP000590412">
    <property type="component" value="Unassembled WGS sequence"/>
</dbReference>
<sequence length="204" mass="23521">MSIDFLTSIHEIVSDTLSPHPPFITPSLIKLYLSQCVTLLFLFRFTSSRKNQVGGLFTKLFEVILLIVTHIGTFYIVSVKDSAYITDDIKLAMIIQVIIIYGLGIVDLVVQANGTEEFQQEGKADLEGTFCDPVWLKHLRHFNNDFLKIILSYNFIMINDLDTSMMLKLSEFAIKLYCLWIMLKYEYKSDEEEVERVVDVCEKV</sequence>
<evidence type="ECO:0000256" key="1">
    <source>
        <dbReference type="SAM" id="Phobius"/>
    </source>
</evidence>
<reference evidence="2" key="1">
    <citation type="submission" date="2020-03" db="EMBL/GenBank/DDBJ databases">
        <title>FDA dAtabase for Regulatory Grade micrObial Sequences (FDA-ARGOS): Supporting development and validation of Infectious Disease Dx tests.</title>
        <authorList>
            <person name="Campos J."/>
            <person name="Goldberg B."/>
            <person name="Tallon L."/>
            <person name="Sadzewicz L."/>
            <person name="Vavikolanu K."/>
            <person name="Mehta A."/>
            <person name="Aluvathingal J."/>
            <person name="Nadendla S."/>
            <person name="Nandy P."/>
            <person name="Geyer C."/>
            <person name="Yan Y."/>
            <person name="Sichtig H."/>
        </authorList>
    </citation>
    <scope>NUCLEOTIDE SEQUENCE [LARGE SCALE GENOMIC DNA]</scope>
    <source>
        <strain evidence="2">FDAARGOS_652</strain>
    </source>
</reference>
<keyword evidence="1" id="KW-1133">Transmembrane helix</keyword>
<name>A0A8X7NHT0_CANPA</name>